<dbReference type="PANTHER" id="PTHR47738">
    <property type="entry name" value="PTS SYSTEM FRUCTOSE-LIKE EIIA COMPONENT-RELATED"/>
    <property type="match status" value="1"/>
</dbReference>
<dbReference type="PROSITE" id="PS51094">
    <property type="entry name" value="PTS_EIIA_TYPE_2"/>
    <property type="match status" value="1"/>
</dbReference>
<dbReference type="InterPro" id="IPR002178">
    <property type="entry name" value="PTS_EIIA_type-2_dom"/>
</dbReference>
<dbReference type="PANTHER" id="PTHR47738:SF3">
    <property type="entry name" value="PHOSPHOTRANSFERASE SYSTEM MANNITOL_FRUCTOSE-SPECIFIC IIA DOMAIN CONTAINING PROTEIN"/>
    <property type="match status" value="1"/>
</dbReference>
<name>A0ABW5S407_9BACL</name>
<organism evidence="2 3">
    <name type="scientific">Sporolactobacillus shoreicorticis</name>
    <dbReference type="NCBI Taxonomy" id="1923877"/>
    <lineage>
        <taxon>Bacteria</taxon>
        <taxon>Bacillati</taxon>
        <taxon>Bacillota</taxon>
        <taxon>Bacilli</taxon>
        <taxon>Bacillales</taxon>
        <taxon>Sporolactobacillaceae</taxon>
        <taxon>Sporolactobacillus</taxon>
    </lineage>
</organism>
<evidence type="ECO:0000259" key="1">
    <source>
        <dbReference type="PROSITE" id="PS51094"/>
    </source>
</evidence>
<dbReference type="Pfam" id="PF00359">
    <property type="entry name" value="PTS_EIIA_2"/>
    <property type="match status" value="1"/>
</dbReference>
<feature type="domain" description="PTS EIIA type-2" evidence="1">
    <location>
        <begin position="5"/>
        <end position="152"/>
    </location>
</feature>
<evidence type="ECO:0000313" key="3">
    <source>
        <dbReference type="Proteomes" id="UP001597399"/>
    </source>
</evidence>
<accession>A0ABW5S407</accession>
<dbReference type="Gene3D" id="3.40.930.10">
    <property type="entry name" value="Mannitol-specific EII, Chain A"/>
    <property type="match status" value="1"/>
</dbReference>
<sequence length="156" mass="17692">MSIQQFINKELIFTKLNFNSQRELFHYLYDKAKQGGFVTDDFLSRLTEREKIFPTGLKLGKNNVAIPHTDAECVTKEFIAIATLNTPVLFRLMDNNAEQADVSLVFMLGLNNPHNQLEVLQELVGMIQDGAKVNQLVQSSSREEMYQALNGAALRK</sequence>
<gene>
    <name evidence="2" type="ORF">ACFSUE_09260</name>
</gene>
<dbReference type="InterPro" id="IPR016152">
    <property type="entry name" value="PTrfase/Anion_transptr"/>
</dbReference>
<dbReference type="SUPFAM" id="SSF55804">
    <property type="entry name" value="Phoshotransferase/anion transport protein"/>
    <property type="match status" value="1"/>
</dbReference>
<dbReference type="CDD" id="cd00211">
    <property type="entry name" value="PTS_IIA_fru"/>
    <property type="match status" value="1"/>
</dbReference>
<dbReference type="RefSeq" id="WP_253065617.1">
    <property type="nucleotide sequence ID" value="NZ_JAMXWM010000053.1"/>
</dbReference>
<dbReference type="EMBL" id="JBHUMQ010000023">
    <property type="protein sequence ID" value="MFD2693809.1"/>
    <property type="molecule type" value="Genomic_DNA"/>
</dbReference>
<dbReference type="Proteomes" id="UP001597399">
    <property type="component" value="Unassembled WGS sequence"/>
</dbReference>
<protein>
    <submittedName>
        <fullName evidence="2">PTS sugar transporter subunit IIA</fullName>
    </submittedName>
</protein>
<keyword evidence="3" id="KW-1185">Reference proteome</keyword>
<dbReference type="InterPro" id="IPR051541">
    <property type="entry name" value="PTS_SugarTrans_NitroReg"/>
</dbReference>
<keyword evidence="2" id="KW-0813">Transport</keyword>
<reference evidence="3" key="1">
    <citation type="journal article" date="2019" name="Int. J. Syst. Evol. Microbiol.">
        <title>The Global Catalogue of Microorganisms (GCM) 10K type strain sequencing project: providing services to taxonomists for standard genome sequencing and annotation.</title>
        <authorList>
            <consortium name="The Broad Institute Genomics Platform"/>
            <consortium name="The Broad Institute Genome Sequencing Center for Infectious Disease"/>
            <person name="Wu L."/>
            <person name="Ma J."/>
        </authorList>
    </citation>
    <scope>NUCLEOTIDE SEQUENCE [LARGE SCALE GENOMIC DNA]</scope>
    <source>
        <strain evidence="3">TISTR 2466</strain>
    </source>
</reference>
<comment type="caution">
    <text evidence="2">The sequence shown here is derived from an EMBL/GenBank/DDBJ whole genome shotgun (WGS) entry which is preliminary data.</text>
</comment>
<keyword evidence="2" id="KW-0762">Sugar transport</keyword>
<evidence type="ECO:0000313" key="2">
    <source>
        <dbReference type="EMBL" id="MFD2693809.1"/>
    </source>
</evidence>
<proteinExistence type="predicted"/>